<dbReference type="STRING" id="945553.A0A0D2MSP8"/>
<organism evidence="1 2">
    <name type="scientific">Hypholoma sublateritium (strain FD-334 SS-4)</name>
    <dbReference type="NCBI Taxonomy" id="945553"/>
    <lineage>
        <taxon>Eukaryota</taxon>
        <taxon>Fungi</taxon>
        <taxon>Dikarya</taxon>
        <taxon>Basidiomycota</taxon>
        <taxon>Agaricomycotina</taxon>
        <taxon>Agaricomycetes</taxon>
        <taxon>Agaricomycetidae</taxon>
        <taxon>Agaricales</taxon>
        <taxon>Agaricineae</taxon>
        <taxon>Strophariaceae</taxon>
        <taxon>Hypholoma</taxon>
    </lineage>
</organism>
<dbReference type="AlphaFoldDB" id="A0A0D2MSP8"/>
<protein>
    <recommendedName>
        <fullName evidence="3">Arrestin-like N-terminal domain-containing protein</fullName>
    </recommendedName>
</protein>
<accession>A0A0D2MSP8</accession>
<dbReference type="OrthoDB" id="1638493at2759"/>
<evidence type="ECO:0000313" key="2">
    <source>
        <dbReference type="Proteomes" id="UP000054270"/>
    </source>
</evidence>
<evidence type="ECO:0000313" key="1">
    <source>
        <dbReference type="EMBL" id="KJA27033.1"/>
    </source>
</evidence>
<dbReference type="Proteomes" id="UP000054270">
    <property type="component" value="Unassembled WGS sequence"/>
</dbReference>
<reference evidence="2" key="1">
    <citation type="submission" date="2014-04" db="EMBL/GenBank/DDBJ databases">
        <title>Evolutionary Origins and Diversification of the Mycorrhizal Mutualists.</title>
        <authorList>
            <consortium name="DOE Joint Genome Institute"/>
            <consortium name="Mycorrhizal Genomics Consortium"/>
            <person name="Kohler A."/>
            <person name="Kuo A."/>
            <person name="Nagy L.G."/>
            <person name="Floudas D."/>
            <person name="Copeland A."/>
            <person name="Barry K.W."/>
            <person name="Cichocki N."/>
            <person name="Veneault-Fourrey C."/>
            <person name="LaButti K."/>
            <person name="Lindquist E.A."/>
            <person name="Lipzen A."/>
            <person name="Lundell T."/>
            <person name="Morin E."/>
            <person name="Murat C."/>
            <person name="Riley R."/>
            <person name="Ohm R."/>
            <person name="Sun H."/>
            <person name="Tunlid A."/>
            <person name="Henrissat B."/>
            <person name="Grigoriev I.V."/>
            <person name="Hibbett D.S."/>
            <person name="Martin F."/>
        </authorList>
    </citation>
    <scope>NUCLEOTIDE SEQUENCE [LARGE SCALE GENOMIC DNA]</scope>
    <source>
        <strain evidence="2">FD-334 SS-4</strain>
    </source>
</reference>
<keyword evidence="2" id="KW-1185">Reference proteome</keyword>
<dbReference type="OMA" id="HEVCISL"/>
<evidence type="ECO:0008006" key="3">
    <source>
        <dbReference type="Google" id="ProtNLM"/>
    </source>
</evidence>
<proteinExistence type="predicted"/>
<name>A0A0D2MSP8_HYPSF</name>
<sequence>MALALHILPAADVLPMYGELDTSSAYSLSGHISISVTSPFSLFEPRRPARLLLQSVTLTFEGQSEVITPSGGYSGLRLCTITRELAPPTPIEISNEGHEDSSYPCVWNVVFNLPIPGWLPASNSIGTEATGTSYALYATAKYSAVEEEAPASSWSFLSLCAPFRYRVRTAEAQRSITIARFIAAPKAEIPEPTVLNYLVNSTATAMSKDSKGKARIPPDVLAKIQVLASVPEYVDVNDSALALTLRLRSKDLCEEECKKLQITEVGIDIIQHEKCRHRPSAACLTRFPIPSKKLQPPNVPLRDPHPLSSIYDVAMFVAADYAESVSRTFSLLSPDESGMYPLAEDNYVFANDAVPRPDGAPQTWYTMDTSIPFVQSTGGAECWGKYDTDEVEFQGLQWAGLKDLRSSTSSPLYSVVHELSVSLTCTYDLEAPGGKVAREKLGFKVPVTFARVAPRIQAAATSGAALVLPVYSQLYDTNGERKIDYSTPLPLYTPKLESEPLLPTGADEDEDAAITGVSVYHGVNDVDGELDKRYTRVVVAGESCHAPGVNP</sequence>
<gene>
    <name evidence="1" type="ORF">HYPSUDRAFT_35552</name>
</gene>
<dbReference type="EMBL" id="KN817525">
    <property type="protein sequence ID" value="KJA27033.1"/>
    <property type="molecule type" value="Genomic_DNA"/>
</dbReference>